<accession>A0A0L8I0M4</accession>
<dbReference type="PANTHER" id="PTHR23274:SF51">
    <property type="entry name" value="OS03G0423850 PROTEIN"/>
    <property type="match status" value="1"/>
</dbReference>
<sequence length="161" mass="18368">TCFCDSATHHRLVRVSREENILLQNNGVRPQIVDATLKRYFLSDHVDVIELTTNLRLLRGVDVINKLTPSVFPSHFKLKTKCCIVLLRNLDATNGHYNVIRYVIVSLLDQIIEAEVVPGPYVGSALLIPRIRHVSQEMEFPFTQTICSFCLDVQRGIGKYF</sequence>
<evidence type="ECO:0000313" key="1">
    <source>
        <dbReference type="EMBL" id="KOF95058.1"/>
    </source>
</evidence>
<evidence type="ECO:0008006" key="2">
    <source>
        <dbReference type="Google" id="ProtNLM"/>
    </source>
</evidence>
<reference evidence="1" key="1">
    <citation type="submission" date="2015-07" db="EMBL/GenBank/DDBJ databases">
        <title>MeaNS - Measles Nucleotide Surveillance Program.</title>
        <authorList>
            <person name="Tran T."/>
            <person name="Druce J."/>
        </authorList>
    </citation>
    <scope>NUCLEOTIDE SEQUENCE</scope>
    <source>
        <strain evidence="1">UCB-OBI-ISO-001</strain>
        <tissue evidence="1">Gonad</tissue>
    </source>
</reference>
<protein>
    <recommendedName>
        <fullName evidence="2">ATP-dependent DNA helicase</fullName>
    </recommendedName>
</protein>
<dbReference type="AlphaFoldDB" id="A0A0L8I0M4"/>
<dbReference type="GO" id="GO:0006260">
    <property type="term" value="P:DNA replication"/>
    <property type="evidence" value="ECO:0007669"/>
    <property type="project" value="TreeGrafter"/>
</dbReference>
<dbReference type="PANTHER" id="PTHR23274">
    <property type="entry name" value="DNA HELICASE-RELATED"/>
    <property type="match status" value="1"/>
</dbReference>
<proteinExistence type="predicted"/>
<feature type="non-terminal residue" evidence="1">
    <location>
        <position position="1"/>
    </location>
</feature>
<organism evidence="1">
    <name type="scientific">Octopus bimaculoides</name>
    <name type="common">California two-spotted octopus</name>
    <dbReference type="NCBI Taxonomy" id="37653"/>
    <lineage>
        <taxon>Eukaryota</taxon>
        <taxon>Metazoa</taxon>
        <taxon>Spiralia</taxon>
        <taxon>Lophotrochozoa</taxon>
        <taxon>Mollusca</taxon>
        <taxon>Cephalopoda</taxon>
        <taxon>Coleoidea</taxon>
        <taxon>Octopodiformes</taxon>
        <taxon>Octopoda</taxon>
        <taxon>Incirrata</taxon>
        <taxon>Octopodidae</taxon>
        <taxon>Octopus</taxon>
    </lineage>
</organism>
<name>A0A0L8I0M4_OCTBM</name>
<dbReference type="GO" id="GO:0005657">
    <property type="term" value="C:replication fork"/>
    <property type="evidence" value="ECO:0007669"/>
    <property type="project" value="TreeGrafter"/>
</dbReference>
<dbReference type="EMBL" id="KQ416813">
    <property type="protein sequence ID" value="KOF95058.1"/>
    <property type="molecule type" value="Genomic_DNA"/>
</dbReference>
<gene>
    <name evidence="1" type="ORF">OCBIM_22039675mg</name>
</gene>